<organism evidence="2 3">
    <name type="scientific">Purpureocillium lavendulum</name>
    <dbReference type="NCBI Taxonomy" id="1247861"/>
    <lineage>
        <taxon>Eukaryota</taxon>
        <taxon>Fungi</taxon>
        <taxon>Dikarya</taxon>
        <taxon>Ascomycota</taxon>
        <taxon>Pezizomycotina</taxon>
        <taxon>Sordariomycetes</taxon>
        <taxon>Hypocreomycetidae</taxon>
        <taxon>Hypocreales</taxon>
        <taxon>Ophiocordycipitaceae</taxon>
        <taxon>Purpureocillium</taxon>
    </lineage>
</organism>
<name>A0AB34FWE7_9HYPO</name>
<feature type="compositionally biased region" description="Low complexity" evidence="1">
    <location>
        <begin position="613"/>
        <end position="625"/>
    </location>
</feature>
<dbReference type="EMBL" id="JAQHRD010000003">
    <property type="protein sequence ID" value="KAJ6442682.1"/>
    <property type="molecule type" value="Genomic_DNA"/>
</dbReference>
<reference evidence="2" key="1">
    <citation type="submission" date="2023-01" db="EMBL/GenBank/DDBJ databases">
        <title>The growth and conidiation of Purpureocillium lavendulum are regulated by nitrogen source and histone H3K14 acetylation.</title>
        <authorList>
            <person name="Tang P."/>
            <person name="Han J."/>
            <person name="Zhang C."/>
            <person name="Tang P."/>
            <person name="Qi F."/>
            <person name="Zhang K."/>
            <person name="Liang L."/>
        </authorList>
    </citation>
    <scope>NUCLEOTIDE SEQUENCE</scope>
    <source>
        <strain evidence="2">YMF1.00683</strain>
    </source>
</reference>
<keyword evidence="3" id="KW-1185">Reference proteome</keyword>
<comment type="caution">
    <text evidence="2">The sequence shown here is derived from an EMBL/GenBank/DDBJ whole genome shotgun (WGS) entry which is preliminary data.</text>
</comment>
<evidence type="ECO:0000256" key="1">
    <source>
        <dbReference type="SAM" id="MobiDB-lite"/>
    </source>
</evidence>
<feature type="region of interest" description="Disordered" evidence="1">
    <location>
        <begin position="1"/>
        <end position="107"/>
    </location>
</feature>
<sequence>MDDAAAPREAVPQPGFSLPAGEMSSKPGGRRAEEGISDAADDVSTPMALSMMDMSAILNSTSSPVSPGQSSPELEQAKPADFVPPARPSSTPFSHPENRNPHTYSFDDRDVDAQSVLSDIAPAIPYDEVGTGKLHETQFHQLPMEVHEAIVDHLFGFCISPTSSSAMKISSLTKCWATVLRHSRRRELSNLALVNRRWTVLIQQRLYRHIKLKATVDYIEDAIIHFNCHPHLAAHVKHLEVWFPVFQPRYGPPATSNTLALPTVTSSGLTNATYILPDNNCTLDEVFRFVTSTLPEAQVLTLEGGERRKAPKVAHFEKQKPAQAVVRSLRPIETVRTLVTRGQWNLMRDNADFARVLGALPNLEEWQGSYSKPKSKSYITASDYVPLLPTNVKRLGLCMENDYRREAITPSFYSKVAMKTHICGSLAQVLPRLEHFSYTGRICHKCFDLALRLSDPVQSRLRSIDVTIKNCCRDSDAATQYNGTGSGIHEMSFIEAFEKLVISAIRLLAKHPQLQYLRIRFVDLGMPTPGENSILSEMANTLPDSLLPPLNPYFLLARGKCTGCGVTISSPRWQRSVQPPPSRSCATTLATLCTVRKAGWSSRRNAHEGGFCRSRSATTRRSPTE</sequence>
<evidence type="ECO:0008006" key="4">
    <source>
        <dbReference type="Google" id="ProtNLM"/>
    </source>
</evidence>
<protein>
    <recommendedName>
        <fullName evidence="4">F-box domain-containing protein</fullName>
    </recommendedName>
</protein>
<feature type="compositionally biased region" description="Low complexity" evidence="1">
    <location>
        <begin position="60"/>
        <end position="72"/>
    </location>
</feature>
<evidence type="ECO:0000313" key="2">
    <source>
        <dbReference type="EMBL" id="KAJ6442682.1"/>
    </source>
</evidence>
<proteinExistence type="predicted"/>
<feature type="region of interest" description="Disordered" evidence="1">
    <location>
        <begin position="605"/>
        <end position="625"/>
    </location>
</feature>
<gene>
    <name evidence="2" type="ORF">O9K51_03857</name>
</gene>
<evidence type="ECO:0000313" key="3">
    <source>
        <dbReference type="Proteomes" id="UP001163105"/>
    </source>
</evidence>
<dbReference type="AlphaFoldDB" id="A0AB34FWE7"/>
<feature type="compositionally biased region" description="Basic and acidic residues" evidence="1">
    <location>
        <begin position="96"/>
        <end position="107"/>
    </location>
</feature>
<accession>A0AB34FWE7</accession>
<dbReference type="Proteomes" id="UP001163105">
    <property type="component" value="Unassembled WGS sequence"/>
</dbReference>